<comment type="caution">
    <text evidence="1">The sequence shown here is derived from an EMBL/GenBank/DDBJ whole genome shotgun (WGS) entry which is preliminary data.</text>
</comment>
<dbReference type="EMBL" id="LXQA010632565">
    <property type="protein sequence ID" value="MCI63187.1"/>
    <property type="molecule type" value="Genomic_DNA"/>
</dbReference>
<name>A0A392TRV2_9FABA</name>
<feature type="non-terminal residue" evidence="1">
    <location>
        <position position="20"/>
    </location>
</feature>
<keyword evidence="2" id="KW-1185">Reference proteome</keyword>
<evidence type="ECO:0000313" key="2">
    <source>
        <dbReference type="Proteomes" id="UP000265520"/>
    </source>
</evidence>
<dbReference type="AlphaFoldDB" id="A0A392TRV2"/>
<proteinExistence type="predicted"/>
<reference evidence="1 2" key="1">
    <citation type="journal article" date="2018" name="Front. Plant Sci.">
        <title>Red Clover (Trifolium pratense) and Zigzag Clover (T. medium) - A Picture of Genomic Similarities and Differences.</title>
        <authorList>
            <person name="Dluhosova J."/>
            <person name="Istvanek J."/>
            <person name="Nedelnik J."/>
            <person name="Repkova J."/>
        </authorList>
    </citation>
    <scope>NUCLEOTIDE SEQUENCE [LARGE SCALE GENOMIC DNA]</scope>
    <source>
        <strain evidence="2">cv. 10/8</strain>
        <tissue evidence="1">Leaf</tissue>
    </source>
</reference>
<accession>A0A392TRV2</accession>
<organism evidence="1 2">
    <name type="scientific">Trifolium medium</name>
    <dbReference type="NCBI Taxonomy" id="97028"/>
    <lineage>
        <taxon>Eukaryota</taxon>
        <taxon>Viridiplantae</taxon>
        <taxon>Streptophyta</taxon>
        <taxon>Embryophyta</taxon>
        <taxon>Tracheophyta</taxon>
        <taxon>Spermatophyta</taxon>
        <taxon>Magnoliopsida</taxon>
        <taxon>eudicotyledons</taxon>
        <taxon>Gunneridae</taxon>
        <taxon>Pentapetalae</taxon>
        <taxon>rosids</taxon>
        <taxon>fabids</taxon>
        <taxon>Fabales</taxon>
        <taxon>Fabaceae</taxon>
        <taxon>Papilionoideae</taxon>
        <taxon>50 kb inversion clade</taxon>
        <taxon>NPAAA clade</taxon>
        <taxon>Hologalegina</taxon>
        <taxon>IRL clade</taxon>
        <taxon>Trifolieae</taxon>
        <taxon>Trifolium</taxon>
    </lineage>
</organism>
<protein>
    <submittedName>
        <fullName evidence="1">Uncharacterized protein</fullName>
    </submittedName>
</protein>
<dbReference type="Proteomes" id="UP000265520">
    <property type="component" value="Unassembled WGS sequence"/>
</dbReference>
<sequence>MKPETDWIAKISYQDLHNGT</sequence>
<evidence type="ECO:0000313" key="1">
    <source>
        <dbReference type="EMBL" id="MCI63187.1"/>
    </source>
</evidence>